<evidence type="ECO:0000313" key="2">
    <source>
        <dbReference type="EMBL" id="ASU82245.1"/>
    </source>
</evidence>
<dbReference type="Proteomes" id="UP000215005">
    <property type="component" value="Chromosome"/>
</dbReference>
<dbReference type="AlphaFoldDB" id="A0A223S294"/>
<dbReference type="OrthoDB" id="3431370at2"/>
<keyword evidence="3" id="KW-1185">Reference proteome</keyword>
<name>A0A223S294_9ACTN</name>
<keyword evidence="1" id="KW-1133">Transmembrane helix</keyword>
<keyword evidence="1" id="KW-0472">Membrane</keyword>
<gene>
    <name evidence="2" type="ORF">CDO52_05095</name>
</gene>
<organism evidence="2 3">
    <name type="scientific">Nocardiopsis gilva YIM 90087</name>
    <dbReference type="NCBI Taxonomy" id="1235441"/>
    <lineage>
        <taxon>Bacteria</taxon>
        <taxon>Bacillati</taxon>
        <taxon>Actinomycetota</taxon>
        <taxon>Actinomycetes</taxon>
        <taxon>Streptosporangiales</taxon>
        <taxon>Nocardiopsidaceae</taxon>
        <taxon>Nocardiopsis</taxon>
    </lineage>
</organism>
<keyword evidence="1" id="KW-0812">Transmembrane</keyword>
<dbReference type="KEGG" id="ngv:CDO52_05095"/>
<protein>
    <submittedName>
        <fullName evidence="2">Uncharacterized protein</fullName>
    </submittedName>
</protein>
<dbReference type="RefSeq" id="WP_017620284.1">
    <property type="nucleotide sequence ID" value="NZ_ANBG01000305.1"/>
</dbReference>
<sequence length="78" mass="8459">MFCGDLSGDNYTECVAQMQLFAVASLIPAMLAMILMVAAFVTPAMRQRPELRARTLLYSLIAWGLAGFTYILGGLPSV</sequence>
<feature type="transmembrane region" description="Helical" evidence="1">
    <location>
        <begin position="20"/>
        <end position="44"/>
    </location>
</feature>
<evidence type="ECO:0000256" key="1">
    <source>
        <dbReference type="SAM" id="Phobius"/>
    </source>
</evidence>
<evidence type="ECO:0000313" key="3">
    <source>
        <dbReference type="Proteomes" id="UP000215005"/>
    </source>
</evidence>
<accession>A0A223S294</accession>
<feature type="transmembrane region" description="Helical" evidence="1">
    <location>
        <begin position="56"/>
        <end position="75"/>
    </location>
</feature>
<dbReference type="EMBL" id="CP022753">
    <property type="protein sequence ID" value="ASU82245.1"/>
    <property type="molecule type" value="Genomic_DNA"/>
</dbReference>
<reference evidence="2 3" key="1">
    <citation type="submission" date="2017-08" db="EMBL/GenBank/DDBJ databases">
        <title>The complete genome sequence of Nocardiopsis gilva YIM 90087.</title>
        <authorList>
            <person name="Yin M."/>
            <person name="Tang S."/>
        </authorList>
    </citation>
    <scope>NUCLEOTIDE SEQUENCE [LARGE SCALE GENOMIC DNA]</scope>
    <source>
        <strain evidence="2 3">YIM 90087</strain>
    </source>
</reference>
<proteinExistence type="predicted"/>